<evidence type="ECO:0000313" key="5">
    <source>
        <dbReference type="EMBL" id="JAG67039.1"/>
    </source>
</evidence>
<feature type="signal peptide" evidence="4">
    <location>
        <begin position="1"/>
        <end position="16"/>
    </location>
</feature>
<evidence type="ECO:0000256" key="4">
    <source>
        <dbReference type="SAM" id="SignalP"/>
    </source>
</evidence>
<keyword evidence="3" id="KW-1015">Disulfide bond</keyword>
<dbReference type="GO" id="GO:0005576">
    <property type="term" value="C:extracellular region"/>
    <property type="evidence" value="ECO:0007669"/>
    <property type="project" value="UniProtKB-SubCell"/>
</dbReference>
<sequence length="228" mass="24878">MKYLLLFIALIATANALTCICTTCDAEDTCTVETGKCYIIEKEIATEKNKPVKKIIKGCQADKEQPNICNQGFVLMSSDKDFYLMSNVTCCDKDSCNADISAKLNKTLPKSDLVCPSCFAFDTKICDGKSMNCSNVQKKCFNITGIINKKGTDKGQYFSARGCAVENTIFQKGTVLASDDTTYVLESVQLGEAKSEKPKSGASQISSCLSFAILLPSVLWFLLDSSLY</sequence>
<feature type="chain" id="PRO_5002123855" evidence="4">
    <location>
        <begin position="17"/>
        <end position="228"/>
    </location>
</feature>
<reference evidence="5" key="1">
    <citation type="journal article" date="2014" name="BMC Genomics">
        <title>RNA-seq and high-definition mass spectrometry reveal the complex and divergent venoms of two rear-fanged colubrid snakes.</title>
        <authorList>
            <person name="McGivern J.J."/>
            <person name="Wray K.P."/>
            <person name="Margres M.J."/>
            <person name="Couch M.E."/>
            <person name="Mackessy S.P."/>
            <person name="Rokyta D.R."/>
        </authorList>
    </citation>
    <scope>NUCLEOTIDE SEQUENCE</scope>
    <source>
        <tissue evidence="5">Venom gland</tissue>
    </source>
</reference>
<dbReference type="EMBL" id="GBSH01001987">
    <property type="protein sequence ID" value="JAG67039.1"/>
    <property type="molecule type" value="Transcribed_RNA"/>
</dbReference>
<dbReference type="InterPro" id="IPR050918">
    <property type="entry name" value="CNF-like_PLA2_Inhibitor"/>
</dbReference>
<dbReference type="Gene3D" id="2.10.60.10">
    <property type="entry name" value="CD59"/>
    <property type="match status" value="2"/>
</dbReference>
<dbReference type="InterPro" id="IPR045860">
    <property type="entry name" value="Snake_toxin-like_sf"/>
</dbReference>
<organism evidence="5">
    <name type="scientific">Philothamnus irregularis</name>
    <name type="common">brown tree snake</name>
    <dbReference type="NCBI Taxonomy" id="1899461"/>
    <lineage>
        <taxon>Eukaryota</taxon>
        <taxon>Metazoa</taxon>
        <taxon>Chordata</taxon>
        <taxon>Craniata</taxon>
        <taxon>Vertebrata</taxon>
        <taxon>Euteleostomi</taxon>
        <taxon>Lepidosauria</taxon>
        <taxon>Squamata</taxon>
        <taxon>Bifurcata</taxon>
        <taxon>Unidentata</taxon>
        <taxon>Episquamata</taxon>
        <taxon>Toxicofera</taxon>
        <taxon>Serpentes</taxon>
        <taxon>Colubroidea</taxon>
        <taxon>Colubridae</taxon>
        <taxon>Colubrinae</taxon>
        <taxon>Philothamnus</taxon>
    </lineage>
</organism>
<evidence type="ECO:0000256" key="3">
    <source>
        <dbReference type="ARBA" id="ARBA00023157"/>
    </source>
</evidence>
<keyword evidence="2" id="KW-0964">Secreted</keyword>
<dbReference type="SUPFAM" id="SSF57302">
    <property type="entry name" value="Snake toxin-like"/>
    <property type="match status" value="2"/>
</dbReference>
<name>A0A0B8RPP0_9SAUR</name>
<keyword evidence="4" id="KW-0732">Signal</keyword>
<evidence type="ECO:0000256" key="2">
    <source>
        <dbReference type="ARBA" id="ARBA00022525"/>
    </source>
</evidence>
<proteinExistence type="predicted"/>
<accession>A0A0B8RPP0</accession>
<comment type="subcellular location">
    <subcellularLocation>
        <location evidence="1">Secreted</location>
    </subcellularLocation>
</comment>
<dbReference type="PANTHER" id="PTHR20914">
    <property type="entry name" value="LY6/PLAUR DOMAIN-CONTAINING PROTEIN 8"/>
    <property type="match status" value="1"/>
</dbReference>
<dbReference type="PANTHER" id="PTHR20914:SF30">
    <property type="entry name" value="LY6_PLAUR DOMAIN CONTAINING 9"/>
    <property type="match status" value="1"/>
</dbReference>
<evidence type="ECO:0000256" key="1">
    <source>
        <dbReference type="ARBA" id="ARBA00004613"/>
    </source>
</evidence>
<dbReference type="AlphaFoldDB" id="A0A0B8RPP0"/>
<protein>
    <submittedName>
        <fullName evidence="5">Phospholipase A2 inhibitor</fullName>
    </submittedName>
</protein>